<evidence type="ECO:0000256" key="6">
    <source>
        <dbReference type="ARBA" id="ARBA00023136"/>
    </source>
</evidence>
<dbReference type="InterPro" id="IPR037193">
    <property type="entry name" value="GDNF_alpha"/>
</dbReference>
<comment type="caution">
    <text evidence="12">The sequence shown here is derived from an EMBL/GenBank/DDBJ whole genome shotgun (WGS) entry which is preliminary data.</text>
</comment>
<feature type="domain" description="GDNF/GAS1" evidence="11">
    <location>
        <begin position="234"/>
        <end position="330"/>
    </location>
</feature>
<evidence type="ECO:0000256" key="3">
    <source>
        <dbReference type="ARBA" id="ARBA00022475"/>
    </source>
</evidence>
<gene>
    <name evidence="12" type="ORF">NDU88_004715</name>
</gene>
<evidence type="ECO:0000256" key="5">
    <source>
        <dbReference type="ARBA" id="ARBA00022729"/>
    </source>
</evidence>
<dbReference type="GO" id="GO:0009897">
    <property type="term" value="C:external side of plasma membrane"/>
    <property type="evidence" value="ECO:0007669"/>
    <property type="project" value="TreeGrafter"/>
</dbReference>
<dbReference type="GO" id="GO:0043235">
    <property type="term" value="C:receptor complex"/>
    <property type="evidence" value="ECO:0007669"/>
    <property type="project" value="TreeGrafter"/>
</dbReference>
<keyword evidence="9" id="KW-0449">Lipoprotein</keyword>
<evidence type="ECO:0000256" key="4">
    <source>
        <dbReference type="ARBA" id="ARBA00022622"/>
    </source>
</evidence>
<accession>A0AAV7PFT2</accession>
<dbReference type="Gene3D" id="1.10.220.110">
    <property type="entry name" value="GDNF binding domain"/>
    <property type="match status" value="1"/>
</dbReference>
<dbReference type="EMBL" id="JANPWB010000011">
    <property type="protein sequence ID" value="KAJ1126307.1"/>
    <property type="molecule type" value="Genomic_DNA"/>
</dbReference>
<dbReference type="Proteomes" id="UP001066276">
    <property type="component" value="Chromosome 7"/>
</dbReference>
<evidence type="ECO:0000313" key="12">
    <source>
        <dbReference type="EMBL" id="KAJ1126307.1"/>
    </source>
</evidence>
<feature type="domain" description="GDNF/GAS1" evidence="11">
    <location>
        <begin position="27"/>
        <end position="103"/>
    </location>
</feature>
<evidence type="ECO:0000256" key="2">
    <source>
        <dbReference type="ARBA" id="ARBA00005961"/>
    </source>
</evidence>
<sequence length="420" mass="46277">MQFTGVLLVVLLSGASPAALSTTQMDCIHAKSLCLQEVSCNASYHLFEQCQSGANHGEIPQKECLEAERTLRRSPLGACKCPRTISREKMCLGIYWALHPVFTTGFLDMEDSPYEDTEMEQPGTTDFSRLAAMLSDSLGSGHNQCLDVAHVCVANRRCRKHRNEYVSACSANSTGGPCDRRKCHRQLRHFFEKVPEDFTRSMLFCACENAQCAERRRNTIVPQCAHEEPKQRNCLQLMDSCKRERDHVCRSRLAHFQTQCQSLGRGHSACAHVHRDACLQSYMGLIGTTLTPNYISNSSLDISLWCTCDGSGNLLEECNAILHLFTSNTCLQTAVRAQMGLNPVLPHALATSGTFQRSGSDASLTSEMQQVVEVDTGKFAERHEVATWGSGTSTNNTSAGSLMPSLPLTLLLGFLQAAQL</sequence>
<evidence type="ECO:0000256" key="7">
    <source>
        <dbReference type="ARBA" id="ARBA00023170"/>
    </source>
</evidence>
<organism evidence="12 13">
    <name type="scientific">Pleurodeles waltl</name>
    <name type="common">Iberian ribbed newt</name>
    <dbReference type="NCBI Taxonomy" id="8319"/>
    <lineage>
        <taxon>Eukaryota</taxon>
        <taxon>Metazoa</taxon>
        <taxon>Chordata</taxon>
        <taxon>Craniata</taxon>
        <taxon>Vertebrata</taxon>
        <taxon>Euteleostomi</taxon>
        <taxon>Amphibia</taxon>
        <taxon>Batrachia</taxon>
        <taxon>Caudata</taxon>
        <taxon>Salamandroidea</taxon>
        <taxon>Salamandridae</taxon>
        <taxon>Pleurodelinae</taxon>
        <taxon>Pleurodeles</taxon>
    </lineage>
</organism>
<feature type="domain" description="GDNF/GAS1" evidence="11">
    <location>
        <begin position="145"/>
        <end position="224"/>
    </location>
</feature>
<evidence type="ECO:0000313" key="13">
    <source>
        <dbReference type="Proteomes" id="UP001066276"/>
    </source>
</evidence>
<evidence type="ECO:0000259" key="11">
    <source>
        <dbReference type="SMART" id="SM00907"/>
    </source>
</evidence>
<dbReference type="InterPro" id="IPR003438">
    <property type="entry name" value="GDNF_rcpt"/>
</dbReference>
<keyword evidence="13" id="KW-1185">Reference proteome</keyword>
<feature type="signal peptide" evidence="10">
    <location>
        <begin position="1"/>
        <end position="21"/>
    </location>
</feature>
<evidence type="ECO:0000256" key="8">
    <source>
        <dbReference type="ARBA" id="ARBA00023180"/>
    </source>
</evidence>
<feature type="chain" id="PRO_5043832341" description="GDNF/GAS1 domain-containing protein" evidence="10">
    <location>
        <begin position="22"/>
        <end position="420"/>
    </location>
</feature>
<dbReference type="GO" id="GO:0007399">
    <property type="term" value="P:nervous system development"/>
    <property type="evidence" value="ECO:0007669"/>
    <property type="project" value="TreeGrafter"/>
</dbReference>
<comment type="similarity">
    <text evidence="2">Belongs to the GDNFR family.</text>
</comment>
<dbReference type="PANTHER" id="PTHR10269:SF15">
    <property type="entry name" value="GDNF FAMILY RECEPTOR ALPHA-3"/>
    <property type="match status" value="1"/>
</dbReference>
<keyword evidence="8" id="KW-0325">Glycoprotein</keyword>
<comment type="subcellular location">
    <subcellularLocation>
        <location evidence="1">Cell membrane</location>
        <topology evidence="1">Lipid-anchor</topology>
        <topology evidence="1">GPI-anchor</topology>
    </subcellularLocation>
</comment>
<dbReference type="FunFam" id="1.10.220.110:FF:000001">
    <property type="entry name" value="GDNF family receptor alpha"/>
    <property type="match status" value="1"/>
</dbReference>
<evidence type="ECO:0000256" key="1">
    <source>
        <dbReference type="ARBA" id="ARBA00004609"/>
    </source>
</evidence>
<dbReference type="SMART" id="SM00907">
    <property type="entry name" value="GDNF"/>
    <property type="match status" value="3"/>
</dbReference>
<dbReference type="GO" id="GO:0007169">
    <property type="term" value="P:cell surface receptor protein tyrosine kinase signaling pathway"/>
    <property type="evidence" value="ECO:0007669"/>
    <property type="project" value="UniProtKB-ARBA"/>
</dbReference>
<proteinExistence type="inferred from homology"/>
<dbReference type="PANTHER" id="PTHR10269">
    <property type="entry name" value="GDNF RECEPTOR ALPHA"/>
    <property type="match status" value="1"/>
</dbReference>
<reference evidence="12" key="1">
    <citation type="journal article" date="2022" name="bioRxiv">
        <title>Sequencing and chromosome-scale assembly of the giantPleurodeles waltlgenome.</title>
        <authorList>
            <person name="Brown T."/>
            <person name="Elewa A."/>
            <person name="Iarovenko S."/>
            <person name="Subramanian E."/>
            <person name="Araus A.J."/>
            <person name="Petzold A."/>
            <person name="Susuki M."/>
            <person name="Suzuki K.-i.T."/>
            <person name="Hayashi T."/>
            <person name="Toyoda A."/>
            <person name="Oliveira C."/>
            <person name="Osipova E."/>
            <person name="Leigh N.D."/>
            <person name="Simon A."/>
            <person name="Yun M.H."/>
        </authorList>
    </citation>
    <scope>NUCLEOTIDE SEQUENCE</scope>
    <source>
        <strain evidence="12">20211129_DDA</strain>
        <tissue evidence="12">Liver</tissue>
    </source>
</reference>
<evidence type="ECO:0000256" key="9">
    <source>
        <dbReference type="ARBA" id="ARBA00023288"/>
    </source>
</evidence>
<protein>
    <recommendedName>
        <fullName evidence="11">GDNF/GAS1 domain-containing protein</fullName>
    </recommendedName>
</protein>
<dbReference type="SUPFAM" id="SSF110035">
    <property type="entry name" value="GDNF receptor-like"/>
    <property type="match status" value="2"/>
</dbReference>
<keyword evidence="3" id="KW-1003">Cell membrane</keyword>
<dbReference type="GO" id="GO:0038023">
    <property type="term" value="F:signaling receptor activity"/>
    <property type="evidence" value="ECO:0007669"/>
    <property type="project" value="InterPro"/>
</dbReference>
<keyword evidence="5 10" id="KW-0732">Signal</keyword>
<dbReference type="PRINTS" id="PR01316">
    <property type="entry name" value="GDNFRECEPTOR"/>
</dbReference>
<name>A0AAV7PFT2_PLEWA</name>
<keyword evidence="4" id="KW-0336">GPI-anchor</keyword>
<evidence type="ECO:0000256" key="10">
    <source>
        <dbReference type="SAM" id="SignalP"/>
    </source>
</evidence>
<dbReference type="AlphaFoldDB" id="A0AAV7PFT2"/>
<dbReference type="InterPro" id="IPR016017">
    <property type="entry name" value="GDNF/GAS1"/>
</dbReference>
<dbReference type="Pfam" id="PF02351">
    <property type="entry name" value="GDNF"/>
    <property type="match status" value="3"/>
</dbReference>
<keyword evidence="6" id="KW-0472">Membrane</keyword>
<keyword evidence="7" id="KW-0675">Receptor</keyword>